<evidence type="ECO:0000256" key="1">
    <source>
        <dbReference type="ARBA" id="ARBA00004229"/>
    </source>
</evidence>
<evidence type="ECO:0000256" key="5">
    <source>
        <dbReference type="SAM" id="MobiDB-lite"/>
    </source>
</evidence>
<keyword evidence="4" id="KW-0687">Ribonucleoprotein</keyword>
<name>V9TIB7_TRIPR</name>
<dbReference type="NCBIfam" id="TIGR00002">
    <property type="entry name" value="S16"/>
    <property type="match status" value="1"/>
</dbReference>
<comment type="similarity">
    <text evidence="2">Belongs to the bacterial ribosomal protein bS16 family.</text>
</comment>
<evidence type="ECO:0000256" key="4">
    <source>
        <dbReference type="ARBA" id="ARBA00023274"/>
    </source>
</evidence>
<dbReference type="Gene3D" id="3.30.1320.10">
    <property type="match status" value="1"/>
</dbReference>
<dbReference type="GO" id="GO:0032543">
    <property type="term" value="P:mitochondrial translation"/>
    <property type="evidence" value="ECO:0007669"/>
    <property type="project" value="TreeGrafter"/>
</dbReference>
<dbReference type="GO" id="GO:0015935">
    <property type="term" value="C:small ribosomal subunit"/>
    <property type="evidence" value="ECO:0007669"/>
    <property type="project" value="TreeGrafter"/>
</dbReference>
<dbReference type="AlphaFoldDB" id="V9TIB7"/>
<keyword evidence="3 6" id="KW-0689">Ribosomal protein</keyword>
<proteinExistence type="evidence at transcript level"/>
<dbReference type="GO" id="GO:0005739">
    <property type="term" value="C:mitochondrion"/>
    <property type="evidence" value="ECO:0007669"/>
    <property type="project" value="GOC"/>
</dbReference>
<dbReference type="InterPro" id="IPR023803">
    <property type="entry name" value="Ribosomal_bS16_dom_sf"/>
</dbReference>
<sequence length="122" mass="13480">MVVSIRLARLGCTHRPFYRVVVADSKSARDGKNIEVVGYYNPLADKEDEKRLNIKLERVKYWLSVGAQPSESVETLLFRSGLQVKRKGGLSGVDTPNQEQSANDKEVDGVSAEAVFSIGLQV</sequence>
<dbReference type="InterPro" id="IPR000307">
    <property type="entry name" value="Ribosomal_bS16"/>
</dbReference>
<evidence type="ECO:0000256" key="3">
    <source>
        <dbReference type="ARBA" id="ARBA00022980"/>
    </source>
</evidence>
<dbReference type="PANTHER" id="PTHR12919:SF33">
    <property type="entry name" value="30S RIBOSOMAL S16-LIKE PROTEIN"/>
    <property type="match status" value="1"/>
</dbReference>
<dbReference type="SUPFAM" id="SSF54565">
    <property type="entry name" value="Ribosomal protein S16"/>
    <property type="match status" value="1"/>
</dbReference>
<dbReference type="GO" id="GO:0009507">
    <property type="term" value="C:chloroplast"/>
    <property type="evidence" value="ECO:0007669"/>
    <property type="project" value="UniProtKB-SubCell"/>
</dbReference>
<dbReference type="GO" id="GO:0003735">
    <property type="term" value="F:structural constituent of ribosome"/>
    <property type="evidence" value="ECO:0007669"/>
    <property type="project" value="InterPro"/>
</dbReference>
<gene>
    <name evidence="6" type="primary">rps16</name>
</gene>
<reference evidence="6" key="1">
    <citation type="journal article" date="2014" name="Plant Biotechnol. J.">
        <title>Evolutionary and biotechnology implications of plastid genome variation in the inverted-repeat-lacking clade of legumes.</title>
        <authorList>
            <person name="Sabir J."/>
            <person name="Schwarz E."/>
            <person name="Ellison N."/>
            <person name="Zhang J."/>
            <person name="Baeshen N.A."/>
            <person name="Mutwakil M."/>
            <person name="Jansen R."/>
            <person name="Ruhlman T."/>
        </authorList>
    </citation>
    <scope>NUCLEOTIDE SEQUENCE</scope>
</reference>
<feature type="region of interest" description="Disordered" evidence="5">
    <location>
        <begin position="87"/>
        <end position="108"/>
    </location>
</feature>
<organism evidence="6">
    <name type="scientific">Trifolium pratense</name>
    <name type="common">Red clover</name>
    <dbReference type="NCBI Taxonomy" id="57577"/>
    <lineage>
        <taxon>Eukaryota</taxon>
        <taxon>Viridiplantae</taxon>
        <taxon>Streptophyta</taxon>
        <taxon>Embryophyta</taxon>
        <taxon>Tracheophyta</taxon>
        <taxon>Spermatophyta</taxon>
        <taxon>Magnoliopsida</taxon>
        <taxon>eudicotyledons</taxon>
        <taxon>Gunneridae</taxon>
        <taxon>Pentapetalae</taxon>
        <taxon>rosids</taxon>
        <taxon>fabids</taxon>
        <taxon>Fabales</taxon>
        <taxon>Fabaceae</taxon>
        <taxon>Papilionoideae</taxon>
        <taxon>50 kb inversion clade</taxon>
        <taxon>NPAAA clade</taxon>
        <taxon>Hologalegina</taxon>
        <taxon>IRL clade</taxon>
        <taxon>Trifolieae</taxon>
        <taxon>Trifolium</taxon>
    </lineage>
</organism>
<evidence type="ECO:0000313" key="6">
    <source>
        <dbReference type="EMBL" id="AHC70250.1"/>
    </source>
</evidence>
<comment type="subcellular location">
    <subcellularLocation>
        <location evidence="1">Plastid</location>
        <location evidence="1">Chloroplast</location>
    </subcellularLocation>
</comment>
<dbReference type="HAMAP" id="MF_00385">
    <property type="entry name" value="Ribosomal_bS16"/>
    <property type="match status" value="1"/>
</dbReference>
<accession>V9TIB7</accession>
<dbReference type="PANTHER" id="PTHR12919">
    <property type="entry name" value="30S RIBOSOMAL PROTEIN S16"/>
    <property type="match status" value="1"/>
</dbReference>
<evidence type="ECO:0000256" key="2">
    <source>
        <dbReference type="ARBA" id="ARBA00006668"/>
    </source>
</evidence>
<protein>
    <submittedName>
        <fullName evidence="6">Ribosomal protein S16</fullName>
    </submittedName>
</protein>
<dbReference type="Pfam" id="PF00886">
    <property type="entry name" value="Ribosomal_S16"/>
    <property type="match status" value="1"/>
</dbReference>
<dbReference type="EMBL" id="KF781546">
    <property type="protein sequence ID" value="AHC70250.1"/>
    <property type="molecule type" value="mRNA"/>
</dbReference>